<organism evidence="3 4">
    <name type="scientific">Guyanagaster necrorhizus</name>
    <dbReference type="NCBI Taxonomy" id="856835"/>
    <lineage>
        <taxon>Eukaryota</taxon>
        <taxon>Fungi</taxon>
        <taxon>Dikarya</taxon>
        <taxon>Basidiomycota</taxon>
        <taxon>Agaricomycotina</taxon>
        <taxon>Agaricomycetes</taxon>
        <taxon>Agaricomycetidae</taxon>
        <taxon>Agaricales</taxon>
        <taxon>Marasmiineae</taxon>
        <taxon>Physalacriaceae</taxon>
        <taxon>Guyanagaster</taxon>
    </lineage>
</organism>
<feature type="transmembrane region" description="Helical" evidence="1">
    <location>
        <begin position="232"/>
        <end position="252"/>
    </location>
</feature>
<accession>A0A9P7W5Y6</accession>
<evidence type="ECO:0000313" key="4">
    <source>
        <dbReference type="Proteomes" id="UP000812287"/>
    </source>
</evidence>
<feature type="domain" description="DUF6534" evidence="2">
    <location>
        <begin position="168"/>
        <end position="256"/>
    </location>
</feature>
<dbReference type="InterPro" id="IPR045339">
    <property type="entry name" value="DUF6534"/>
</dbReference>
<keyword evidence="4" id="KW-1185">Reference proteome</keyword>
<dbReference type="GeneID" id="66103719"/>
<evidence type="ECO:0000313" key="3">
    <source>
        <dbReference type="EMBL" id="KAG7453268.1"/>
    </source>
</evidence>
<feature type="transmembrane region" description="Helical" evidence="1">
    <location>
        <begin position="90"/>
        <end position="110"/>
    </location>
</feature>
<protein>
    <recommendedName>
        <fullName evidence="2">DUF6534 domain-containing protein</fullName>
    </recommendedName>
</protein>
<reference evidence="3" key="1">
    <citation type="submission" date="2020-11" db="EMBL/GenBank/DDBJ databases">
        <title>Adaptations for nitrogen fixation in a non-lichenized fungal sporocarp promotes dispersal by wood-feeding termites.</title>
        <authorList>
            <consortium name="DOE Joint Genome Institute"/>
            <person name="Koch R.A."/>
            <person name="Yoon G."/>
            <person name="Arayal U."/>
            <person name="Lail K."/>
            <person name="Amirebrahimi M."/>
            <person name="Labutti K."/>
            <person name="Lipzen A."/>
            <person name="Riley R."/>
            <person name="Barry K."/>
            <person name="Henrissat B."/>
            <person name="Grigoriev I.V."/>
            <person name="Herr J.R."/>
            <person name="Aime M.C."/>
        </authorList>
    </citation>
    <scope>NUCLEOTIDE SEQUENCE</scope>
    <source>
        <strain evidence="3">MCA 3950</strain>
    </source>
</reference>
<feature type="transmembrane region" description="Helical" evidence="1">
    <location>
        <begin position="12"/>
        <end position="35"/>
    </location>
</feature>
<dbReference type="PANTHER" id="PTHR40465:SF1">
    <property type="entry name" value="DUF6534 DOMAIN-CONTAINING PROTEIN"/>
    <property type="match status" value="1"/>
</dbReference>
<gene>
    <name evidence="3" type="ORF">BT62DRAFT_56818</name>
</gene>
<name>A0A9P7W5Y6_9AGAR</name>
<comment type="caution">
    <text evidence="3">The sequence shown here is derived from an EMBL/GenBank/DDBJ whole genome shotgun (WGS) entry which is preliminary data.</text>
</comment>
<keyword evidence="1" id="KW-0472">Membrane</keyword>
<dbReference type="AlphaFoldDB" id="A0A9P7W5Y6"/>
<evidence type="ECO:0000259" key="2">
    <source>
        <dbReference type="Pfam" id="PF20152"/>
    </source>
</evidence>
<sequence>MKHTSVENTLGAFFIGATLANILFGITSLQSTLYFKNYPNDGQFFKVSIGAIWFLDTLDVAFTAYTSYFYAFKNFGDINALLGSAVLWSLKLHILLCIVIRVYVQAMYAVRLWKFGQHLHRVVLWLVVLVTVSNGGCGIYLIRQIYGMATLGQQPDIKSGLVSLFVTSVTAEFMTSAAMCYSLNKGRTTSAVPNTITIVLTLMRMILMSGFITSLYSVVILITFLLWPDTLIFLGIDCILPKLFITSLLTMLNARKEFRTADNSFHLPPLDSSGLRSERAHSHRAQDKAIVVSMKIESESV</sequence>
<dbReference type="PANTHER" id="PTHR40465">
    <property type="entry name" value="CHROMOSOME 1, WHOLE GENOME SHOTGUN SEQUENCE"/>
    <property type="match status" value="1"/>
</dbReference>
<dbReference type="OrthoDB" id="3270417at2759"/>
<dbReference type="EMBL" id="MU250523">
    <property type="protein sequence ID" value="KAG7453268.1"/>
    <property type="molecule type" value="Genomic_DNA"/>
</dbReference>
<dbReference type="RefSeq" id="XP_043046768.1">
    <property type="nucleotide sequence ID" value="XM_043181423.1"/>
</dbReference>
<feature type="transmembrane region" description="Helical" evidence="1">
    <location>
        <begin position="205"/>
        <end position="226"/>
    </location>
</feature>
<keyword evidence="1" id="KW-1133">Transmembrane helix</keyword>
<dbReference type="Pfam" id="PF20152">
    <property type="entry name" value="DUF6534"/>
    <property type="match status" value="1"/>
</dbReference>
<keyword evidence="1" id="KW-0812">Transmembrane</keyword>
<evidence type="ECO:0000256" key="1">
    <source>
        <dbReference type="SAM" id="Phobius"/>
    </source>
</evidence>
<dbReference type="Proteomes" id="UP000812287">
    <property type="component" value="Unassembled WGS sequence"/>
</dbReference>
<feature type="transmembrane region" description="Helical" evidence="1">
    <location>
        <begin position="122"/>
        <end position="142"/>
    </location>
</feature>
<feature type="transmembrane region" description="Helical" evidence="1">
    <location>
        <begin position="162"/>
        <end position="184"/>
    </location>
</feature>
<feature type="transmembrane region" description="Helical" evidence="1">
    <location>
        <begin position="47"/>
        <end position="70"/>
    </location>
</feature>
<proteinExistence type="predicted"/>